<dbReference type="PANTHER" id="PTHR43542:SF1">
    <property type="entry name" value="METHYLTRANSFERASE"/>
    <property type="match status" value="1"/>
</dbReference>
<dbReference type="Gene3D" id="3.40.50.150">
    <property type="entry name" value="Vaccinia Virus protein VP39"/>
    <property type="match status" value="1"/>
</dbReference>
<dbReference type="CDD" id="cd02440">
    <property type="entry name" value="AdoMet_MTases"/>
    <property type="match status" value="1"/>
</dbReference>
<dbReference type="Pfam" id="PF03602">
    <property type="entry name" value="Cons_hypoth95"/>
    <property type="match status" value="1"/>
</dbReference>
<name>A0ABY1IHN7_9HYPH</name>
<gene>
    <name evidence="3" type="ORF">SAMN02745911_1950</name>
</gene>
<keyword evidence="4" id="KW-1185">Reference proteome</keyword>
<dbReference type="NCBIfam" id="TIGR00095">
    <property type="entry name" value="16S rRNA (guanine(966)-N(2))-methyltransferase RsmD"/>
    <property type="match status" value="1"/>
</dbReference>
<reference evidence="3 4" key="1">
    <citation type="submission" date="2016-11" db="EMBL/GenBank/DDBJ databases">
        <authorList>
            <person name="Varghese N."/>
            <person name="Submissions S."/>
        </authorList>
    </citation>
    <scope>NUCLEOTIDE SEQUENCE [LARGE SCALE GENOMIC DNA]</scope>
    <source>
        <strain evidence="3 4">DSM 21988</strain>
    </source>
</reference>
<keyword evidence="1" id="KW-0489">Methyltransferase</keyword>
<dbReference type="SUPFAM" id="SSF53335">
    <property type="entry name" value="S-adenosyl-L-methionine-dependent methyltransferases"/>
    <property type="match status" value="1"/>
</dbReference>
<dbReference type="Proteomes" id="UP000184290">
    <property type="component" value="Unassembled WGS sequence"/>
</dbReference>
<dbReference type="PIRSF" id="PIRSF004553">
    <property type="entry name" value="CHP00095"/>
    <property type="match status" value="1"/>
</dbReference>
<proteinExistence type="predicted"/>
<sequence>MLRIVAGEFKGRALAGPKGDAIRPTSERHRGSLFDILEHGLAFDMKGVRVLDLFSGTGALGLEALSRGARTCVFVEEGVEGRGLLRTNIEALGLGGRTKVFRRDATRLGAAGNLEPFDIVMADPPYGKRLGEAALEAALSGGWLRADALAVLEEGKGASFSPIAGFDLLDERDMGASVLRFLRVSQEKSEKPAPRLTKT</sequence>
<accession>A0ABY1IHN7</accession>
<evidence type="ECO:0000313" key="3">
    <source>
        <dbReference type="EMBL" id="SHJ18691.1"/>
    </source>
</evidence>
<dbReference type="EMBL" id="FQZC01000002">
    <property type="protein sequence ID" value="SHJ18691.1"/>
    <property type="molecule type" value="Genomic_DNA"/>
</dbReference>
<keyword evidence="2" id="KW-0808">Transferase</keyword>
<dbReference type="PANTHER" id="PTHR43542">
    <property type="entry name" value="METHYLTRANSFERASE"/>
    <property type="match status" value="1"/>
</dbReference>
<organism evidence="3 4">
    <name type="scientific">Aureimonas altamirensis DSM 21988</name>
    <dbReference type="NCBI Taxonomy" id="1121026"/>
    <lineage>
        <taxon>Bacteria</taxon>
        <taxon>Pseudomonadati</taxon>
        <taxon>Pseudomonadota</taxon>
        <taxon>Alphaproteobacteria</taxon>
        <taxon>Hyphomicrobiales</taxon>
        <taxon>Aurantimonadaceae</taxon>
        <taxon>Aureimonas</taxon>
    </lineage>
</organism>
<evidence type="ECO:0000256" key="2">
    <source>
        <dbReference type="ARBA" id="ARBA00022679"/>
    </source>
</evidence>
<protein>
    <submittedName>
        <fullName evidence="3">16S rRNA (Guanine966-N2)-methyltransferase</fullName>
    </submittedName>
</protein>
<dbReference type="InterPro" id="IPR004398">
    <property type="entry name" value="RNA_MeTrfase_RsmD"/>
</dbReference>
<evidence type="ECO:0000313" key="4">
    <source>
        <dbReference type="Proteomes" id="UP000184290"/>
    </source>
</evidence>
<evidence type="ECO:0000256" key="1">
    <source>
        <dbReference type="ARBA" id="ARBA00022603"/>
    </source>
</evidence>
<comment type="caution">
    <text evidence="3">The sequence shown here is derived from an EMBL/GenBank/DDBJ whole genome shotgun (WGS) entry which is preliminary data.</text>
</comment>
<dbReference type="InterPro" id="IPR029063">
    <property type="entry name" value="SAM-dependent_MTases_sf"/>
</dbReference>